<reference evidence="3" key="1">
    <citation type="submission" date="2023-08" db="EMBL/GenBank/DDBJ databases">
        <title>Black Yeasts Isolated from many extreme environments.</title>
        <authorList>
            <person name="Coleine C."/>
            <person name="Stajich J.E."/>
            <person name="Selbmann L."/>
        </authorList>
    </citation>
    <scope>NUCLEOTIDE SEQUENCE</scope>
    <source>
        <strain evidence="3">CCFEE 5810</strain>
    </source>
</reference>
<feature type="compositionally biased region" description="Basic residues" evidence="1">
    <location>
        <begin position="153"/>
        <end position="162"/>
    </location>
</feature>
<dbReference type="Pfam" id="PF20253">
    <property type="entry name" value="DUF6604"/>
    <property type="match status" value="1"/>
</dbReference>
<evidence type="ECO:0000259" key="2">
    <source>
        <dbReference type="Pfam" id="PF20253"/>
    </source>
</evidence>
<accession>A0AAN7W9X9</accession>
<evidence type="ECO:0000256" key="1">
    <source>
        <dbReference type="SAM" id="MobiDB-lite"/>
    </source>
</evidence>
<dbReference type="AlphaFoldDB" id="A0AAN7W9X9"/>
<name>A0AAN7W9X9_9PEZI</name>
<evidence type="ECO:0000313" key="3">
    <source>
        <dbReference type="EMBL" id="KAK5700773.1"/>
    </source>
</evidence>
<protein>
    <recommendedName>
        <fullName evidence="2">DUF6604 domain-containing protein</fullName>
    </recommendedName>
</protein>
<proteinExistence type="predicted"/>
<feature type="region of interest" description="Disordered" evidence="1">
    <location>
        <begin position="143"/>
        <end position="165"/>
    </location>
</feature>
<gene>
    <name evidence="3" type="ORF">LTR97_005290</name>
</gene>
<dbReference type="PANTHER" id="PTHR38795:SF1">
    <property type="entry name" value="DUF6604 DOMAIN-CONTAINING PROTEIN"/>
    <property type="match status" value="1"/>
</dbReference>
<organism evidence="3 4">
    <name type="scientific">Elasticomyces elasticus</name>
    <dbReference type="NCBI Taxonomy" id="574655"/>
    <lineage>
        <taxon>Eukaryota</taxon>
        <taxon>Fungi</taxon>
        <taxon>Dikarya</taxon>
        <taxon>Ascomycota</taxon>
        <taxon>Pezizomycotina</taxon>
        <taxon>Dothideomycetes</taxon>
        <taxon>Dothideomycetidae</taxon>
        <taxon>Mycosphaerellales</taxon>
        <taxon>Teratosphaeriaceae</taxon>
        <taxon>Elasticomyces</taxon>
    </lineage>
</organism>
<dbReference type="EMBL" id="JAVRQU010000007">
    <property type="protein sequence ID" value="KAK5700773.1"/>
    <property type="molecule type" value="Genomic_DNA"/>
</dbReference>
<evidence type="ECO:0000313" key="4">
    <source>
        <dbReference type="Proteomes" id="UP001310594"/>
    </source>
</evidence>
<feature type="region of interest" description="Disordered" evidence="1">
    <location>
        <begin position="183"/>
        <end position="206"/>
    </location>
</feature>
<feature type="domain" description="DUF6604" evidence="2">
    <location>
        <begin position="17"/>
        <end position="275"/>
    </location>
</feature>
<sequence>MAVLSKLKPAGFVSRYKRYKAGTAQVVSWLARTASRVSDITSCLDCLKPGSSPSSKDLETIRIKTRELRKLAEVITDSDPPVQVPAALIKVLDDVIAGREECASWYAAQAIDDATKLAAQNETHAHFIGILKEVRELLRKNAEQTTEAPRIIKSNKKNKNKKTNNATKHVSNFFDQLDLEEPCASPLGDGPPPPYAESQGKSAPEPFTDAKFEIENPDECDAFALWCYLQDLNDIRSSVKGTWCEYAKGEITLDVAGMVTEVAFGMMKRSHEDFIAIKPRFADWWCVAMFLRLKLAFNNNVVYTFSKDPNAKVKQAQEHNNQAGLVCTAAALLLRSFREACQMSLNGALKHNRGFGTGQVQDLIGNRAKTDFEPILFSFVPEITALAASKRMKENGKVNKSTRHFSSYFTEELTTLMPLNTEPLEPSIWLVVACQTLVDVEELVGDANAAEALSTSASAVKDIVRESIHFHESSNWFKGKQYARTAQLDQARGIASHVERVALSTTHGQGAGTPESHHADQASTATFGDQVFFPGVRSLPHFAGEVSYFMKIRLHGLGLGMANDGHAVLIMAHVFKAAQKYGLVAGPWHDMDLFIALHSSKKPFITKTNANADTHAMLRHYLLDLGVDPAAFANGKLPKSPFDHCRGDKIKKVSSAESEVTSFLVREYSDYEEIKCERGGLLDALLTDVAGATLSKARQSMDKPARFTPAQLLAIFKEKLVADEALVNFDHIGFSRFCMNLLDKLVAKVSQKDNSYPSTVFRLLKAAADADAKSVDIGTTALAAAGMILQPAIAEHGKKYSQAAFDCSSGRIPKNRRPVLNNNTVKISEASITAFMQHLPGACVGSSRRTIEIYHPQGNMQKADWIFNSIPMSPFRRAIMPGGTSKNIHVVVPESDVDMQELTGGYARANLDMTSFGYGATEDYISKEEAMAWEVKAKKRMGMA</sequence>
<dbReference type="PANTHER" id="PTHR38795">
    <property type="entry name" value="DUF6604 DOMAIN-CONTAINING PROTEIN"/>
    <property type="match status" value="1"/>
</dbReference>
<comment type="caution">
    <text evidence="3">The sequence shown here is derived from an EMBL/GenBank/DDBJ whole genome shotgun (WGS) entry which is preliminary data.</text>
</comment>
<dbReference type="Proteomes" id="UP001310594">
    <property type="component" value="Unassembled WGS sequence"/>
</dbReference>
<dbReference type="InterPro" id="IPR046539">
    <property type="entry name" value="DUF6604"/>
</dbReference>